<dbReference type="AlphaFoldDB" id="A0A150P9M9"/>
<gene>
    <name evidence="1" type="ORF">BE08_39730</name>
</gene>
<name>A0A150P9M9_SORCE</name>
<accession>A0A150P9M9</accession>
<dbReference type="EMBL" id="JELY01002479">
    <property type="protein sequence ID" value="KYF52397.1"/>
    <property type="molecule type" value="Genomic_DNA"/>
</dbReference>
<evidence type="ECO:0000313" key="1">
    <source>
        <dbReference type="EMBL" id="KYF52397.1"/>
    </source>
</evidence>
<organism evidence="1 2">
    <name type="scientific">Sorangium cellulosum</name>
    <name type="common">Polyangium cellulosum</name>
    <dbReference type="NCBI Taxonomy" id="56"/>
    <lineage>
        <taxon>Bacteria</taxon>
        <taxon>Pseudomonadati</taxon>
        <taxon>Myxococcota</taxon>
        <taxon>Polyangia</taxon>
        <taxon>Polyangiales</taxon>
        <taxon>Polyangiaceae</taxon>
        <taxon>Sorangium</taxon>
    </lineage>
</organism>
<evidence type="ECO:0000313" key="2">
    <source>
        <dbReference type="Proteomes" id="UP000075420"/>
    </source>
</evidence>
<comment type="caution">
    <text evidence="1">The sequence shown here is derived from an EMBL/GenBank/DDBJ whole genome shotgun (WGS) entry which is preliminary data.</text>
</comment>
<dbReference type="Proteomes" id="UP000075420">
    <property type="component" value="Unassembled WGS sequence"/>
</dbReference>
<sequence length="112" mass="12319">MSADARKIAQSWHRLQKTRDSCVAACRAIVDARHGGEGEEQETYPALSGEMLDTSLPESFDVLVARVKGGELAIVTVNGPYWMPLARDRQMLSPYGDLGDGLHAVVRHRGDR</sequence>
<protein>
    <submittedName>
        <fullName evidence="1">Uncharacterized protein</fullName>
    </submittedName>
</protein>
<proteinExistence type="predicted"/>
<reference evidence="1 2" key="1">
    <citation type="submission" date="2014-02" db="EMBL/GenBank/DDBJ databases">
        <title>The small core and large imbalanced accessory genome model reveals a collaborative survival strategy of Sorangium cellulosum strains in nature.</title>
        <authorList>
            <person name="Han K."/>
            <person name="Peng R."/>
            <person name="Blom J."/>
            <person name="Li Y.-Z."/>
        </authorList>
    </citation>
    <scope>NUCLEOTIDE SEQUENCE [LARGE SCALE GENOMIC DNA]</scope>
    <source>
        <strain evidence="1 2">So0157-25</strain>
    </source>
</reference>